<keyword evidence="5" id="KW-0560">Oxidoreductase</keyword>
<dbReference type="InterPro" id="IPR023753">
    <property type="entry name" value="FAD/NAD-binding_dom"/>
</dbReference>
<comment type="caution">
    <text evidence="10">The sequence shown here is derived from an EMBL/GenBank/DDBJ whole genome shotgun (WGS) entry which is preliminary data.</text>
</comment>
<dbReference type="PANTHER" id="PTHR22912:SF151">
    <property type="entry name" value="DIHYDROLIPOYL DEHYDROGENASE, MITOCHONDRIAL"/>
    <property type="match status" value="1"/>
</dbReference>
<dbReference type="Pfam" id="PF07992">
    <property type="entry name" value="Pyr_redox_2"/>
    <property type="match status" value="1"/>
</dbReference>
<evidence type="ECO:0000256" key="2">
    <source>
        <dbReference type="ARBA" id="ARBA00007532"/>
    </source>
</evidence>
<comment type="similarity">
    <text evidence="2">Belongs to the class-I pyridine nucleotide-disulfide oxidoreductase family.</text>
</comment>
<evidence type="ECO:0000259" key="9">
    <source>
        <dbReference type="Pfam" id="PF07992"/>
    </source>
</evidence>
<evidence type="ECO:0000256" key="4">
    <source>
        <dbReference type="ARBA" id="ARBA00022827"/>
    </source>
</evidence>
<proteinExistence type="inferred from homology"/>
<dbReference type="Gene3D" id="3.50.50.60">
    <property type="entry name" value="FAD/NAD(P)-binding domain"/>
    <property type="match status" value="2"/>
</dbReference>
<dbReference type="AlphaFoldDB" id="T1BLS9"/>
<feature type="region of interest" description="Disordered" evidence="8">
    <location>
        <begin position="259"/>
        <end position="301"/>
    </location>
</feature>
<dbReference type="PROSITE" id="PS00076">
    <property type="entry name" value="PYRIDINE_REDOX_1"/>
    <property type="match status" value="1"/>
</dbReference>
<dbReference type="GO" id="GO:0004148">
    <property type="term" value="F:dihydrolipoyl dehydrogenase (NADH) activity"/>
    <property type="evidence" value="ECO:0007669"/>
    <property type="project" value="TreeGrafter"/>
</dbReference>
<dbReference type="GO" id="GO:0006103">
    <property type="term" value="P:2-oxoglutarate metabolic process"/>
    <property type="evidence" value="ECO:0007669"/>
    <property type="project" value="TreeGrafter"/>
</dbReference>
<evidence type="ECO:0000256" key="3">
    <source>
        <dbReference type="ARBA" id="ARBA00022630"/>
    </source>
</evidence>
<feature type="domain" description="FAD/NAD(P)-binding" evidence="9">
    <location>
        <begin position="10"/>
        <end position="255"/>
    </location>
</feature>
<protein>
    <submittedName>
        <fullName evidence="10">Dihydrolipoamide dehydrogenase</fullName>
    </submittedName>
</protein>
<dbReference type="PANTHER" id="PTHR22912">
    <property type="entry name" value="DISULFIDE OXIDOREDUCTASE"/>
    <property type="match status" value="1"/>
</dbReference>
<evidence type="ECO:0000256" key="8">
    <source>
        <dbReference type="SAM" id="MobiDB-lite"/>
    </source>
</evidence>
<dbReference type="InterPro" id="IPR012999">
    <property type="entry name" value="Pyr_OxRdtase_I_AS"/>
</dbReference>
<evidence type="ECO:0000256" key="5">
    <source>
        <dbReference type="ARBA" id="ARBA00023002"/>
    </source>
</evidence>
<name>T1BLS9_9ZZZZ</name>
<dbReference type="PRINTS" id="PR00411">
    <property type="entry name" value="PNDRDTASEI"/>
</dbReference>
<feature type="compositionally biased region" description="Basic and acidic residues" evidence="8">
    <location>
        <begin position="289"/>
        <end position="301"/>
    </location>
</feature>
<feature type="non-terminal residue" evidence="10">
    <location>
        <position position="301"/>
    </location>
</feature>
<evidence type="ECO:0000256" key="6">
    <source>
        <dbReference type="ARBA" id="ARBA00023157"/>
    </source>
</evidence>
<keyword evidence="6" id="KW-1015">Disulfide bond</keyword>
<dbReference type="PRINTS" id="PR00368">
    <property type="entry name" value="FADPNR"/>
</dbReference>
<dbReference type="EMBL" id="AUZY01001780">
    <property type="protein sequence ID" value="EQD73941.1"/>
    <property type="molecule type" value="Genomic_DNA"/>
</dbReference>
<dbReference type="SUPFAM" id="SSF51905">
    <property type="entry name" value="FAD/NAD(P)-binding domain"/>
    <property type="match status" value="1"/>
</dbReference>
<keyword evidence="3" id="KW-0285">Flavoprotein</keyword>
<gene>
    <name evidence="10" type="ORF">B1B_02955</name>
</gene>
<keyword evidence="7" id="KW-0676">Redox-active center</keyword>
<feature type="compositionally biased region" description="Basic and acidic residues" evidence="8">
    <location>
        <begin position="265"/>
        <end position="278"/>
    </location>
</feature>
<evidence type="ECO:0000313" key="10">
    <source>
        <dbReference type="EMBL" id="EQD73941.1"/>
    </source>
</evidence>
<evidence type="ECO:0000256" key="7">
    <source>
        <dbReference type="ARBA" id="ARBA00023284"/>
    </source>
</evidence>
<dbReference type="InterPro" id="IPR050151">
    <property type="entry name" value="Class-I_Pyr_Nuc-Dis_Oxidored"/>
</dbReference>
<dbReference type="InterPro" id="IPR036188">
    <property type="entry name" value="FAD/NAD-bd_sf"/>
</dbReference>
<evidence type="ECO:0000256" key="1">
    <source>
        <dbReference type="ARBA" id="ARBA00001974"/>
    </source>
</evidence>
<accession>T1BLS9</accession>
<sequence>MAGTYARSTEVVVVGGGPGGYMAAIRAGQLGKKVLLIERGELGGECLNRGCIPSKALIYASLLYHRLRSEGADLGVVAPEVTFDFARTARWKAAVVQKERDGVASLLKSAGVSVLRGVGRFTGPRSLDLEAPDGGHERIDFEYAVIATGAVHATLPGFETDGKTVLNATELLDTTTLPRSMLVLGGGVSGCELGQFLARVGVAVTIVEMMPQLLPGLEPDLAREVTGSLERLGVQLRVGTRATALERGPDGVTLRVEGAGRRRGPAAERLFRHDREAAGEPGPRPRGGRGRERSAERVHRD</sequence>
<reference evidence="10" key="1">
    <citation type="submission" date="2013-08" db="EMBL/GenBank/DDBJ databases">
        <authorList>
            <person name="Mendez C."/>
            <person name="Richter M."/>
            <person name="Ferrer M."/>
            <person name="Sanchez J."/>
        </authorList>
    </citation>
    <scope>NUCLEOTIDE SEQUENCE</scope>
</reference>
<reference evidence="10" key="2">
    <citation type="journal article" date="2014" name="ISME J.">
        <title>Microbial stratification in low pH oxic and suboxic macroscopic growths along an acid mine drainage.</title>
        <authorList>
            <person name="Mendez-Garcia C."/>
            <person name="Mesa V."/>
            <person name="Sprenger R.R."/>
            <person name="Richter M."/>
            <person name="Diez M.S."/>
            <person name="Solano J."/>
            <person name="Bargiela R."/>
            <person name="Golyshina O.V."/>
            <person name="Manteca A."/>
            <person name="Ramos J.L."/>
            <person name="Gallego J.R."/>
            <person name="Llorente I."/>
            <person name="Martins Dos Santos V.A."/>
            <person name="Jensen O.N."/>
            <person name="Pelaez A.I."/>
            <person name="Sanchez J."/>
            <person name="Ferrer M."/>
        </authorList>
    </citation>
    <scope>NUCLEOTIDE SEQUENCE</scope>
</reference>
<dbReference type="GO" id="GO:0050660">
    <property type="term" value="F:flavin adenine dinucleotide binding"/>
    <property type="evidence" value="ECO:0007669"/>
    <property type="project" value="TreeGrafter"/>
</dbReference>
<keyword evidence="4" id="KW-0274">FAD</keyword>
<comment type="cofactor">
    <cofactor evidence="1">
        <name>FAD</name>
        <dbReference type="ChEBI" id="CHEBI:57692"/>
    </cofactor>
</comment>
<organism evidence="10">
    <name type="scientific">mine drainage metagenome</name>
    <dbReference type="NCBI Taxonomy" id="410659"/>
    <lineage>
        <taxon>unclassified sequences</taxon>
        <taxon>metagenomes</taxon>
        <taxon>ecological metagenomes</taxon>
    </lineage>
</organism>